<evidence type="ECO:0000313" key="10">
    <source>
        <dbReference type="EMBL" id="KAG2213170.1"/>
    </source>
</evidence>
<dbReference type="InterPro" id="IPR017937">
    <property type="entry name" value="Thioredoxin_CS"/>
</dbReference>
<evidence type="ECO:0000256" key="5">
    <source>
        <dbReference type="ARBA" id="ARBA00045246"/>
    </source>
</evidence>
<dbReference type="PROSITE" id="PS51352">
    <property type="entry name" value="THIOREDOXIN_2"/>
    <property type="match status" value="2"/>
</dbReference>
<keyword evidence="8" id="KW-0732">Signal</keyword>
<dbReference type="PRINTS" id="PR00421">
    <property type="entry name" value="THIOREDOXIN"/>
</dbReference>
<dbReference type="Proteomes" id="UP000603453">
    <property type="component" value="Unassembled WGS sequence"/>
</dbReference>
<comment type="function">
    <text evidence="5">Probable disulfide isomerase, which participates in the folding of proteins containing disulfide bonds. May act as a dithiol oxidase. Acts as a regulator of endoplasmic reticulum-mitochondria contact sites via its ability to regulate redox signals.</text>
</comment>
<organism evidence="10 11">
    <name type="scientific">Mucor saturninus</name>
    <dbReference type="NCBI Taxonomy" id="64648"/>
    <lineage>
        <taxon>Eukaryota</taxon>
        <taxon>Fungi</taxon>
        <taxon>Fungi incertae sedis</taxon>
        <taxon>Mucoromycota</taxon>
        <taxon>Mucoromycotina</taxon>
        <taxon>Mucoromycetes</taxon>
        <taxon>Mucorales</taxon>
        <taxon>Mucorineae</taxon>
        <taxon>Mucoraceae</taxon>
        <taxon>Mucor</taxon>
    </lineage>
</organism>
<reference evidence="10" key="1">
    <citation type="submission" date="2020-12" db="EMBL/GenBank/DDBJ databases">
        <title>Metabolic potential, ecology and presence of endohyphal bacteria is reflected in genomic diversity of Mucoromycotina.</title>
        <authorList>
            <person name="Muszewska A."/>
            <person name="Okrasinska A."/>
            <person name="Steczkiewicz K."/>
            <person name="Drgas O."/>
            <person name="Orlowska M."/>
            <person name="Perlinska-Lenart U."/>
            <person name="Aleksandrzak-Piekarczyk T."/>
            <person name="Szatraj K."/>
            <person name="Zielenkiewicz U."/>
            <person name="Pilsyk S."/>
            <person name="Malc E."/>
            <person name="Mieczkowski P."/>
            <person name="Kruszewska J.S."/>
            <person name="Biernat P."/>
            <person name="Pawlowska J."/>
        </authorList>
    </citation>
    <scope>NUCLEOTIDE SEQUENCE</scope>
    <source>
        <strain evidence="10">WA0000017839</strain>
    </source>
</reference>
<dbReference type="EMBL" id="JAEPRD010000004">
    <property type="protein sequence ID" value="KAG2213170.1"/>
    <property type="molecule type" value="Genomic_DNA"/>
</dbReference>
<evidence type="ECO:0000256" key="8">
    <source>
        <dbReference type="SAM" id="SignalP"/>
    </source>
</evidence>
<feature type="domain" description="Thioredoxin" evidence="9">
    <location>
        <begin position="164"/>
        <end position="284"/>
    </location>
</feature>
<feature type="compositionally biased region" description="Acidic residues" evidence="6">
    <location>
        <begin position="139"/>
        <end position="171"/>
    </location>
</feature>
<accession>A0A8H7VAD9</accession>
<dbReference type="PANTHER" id="PTHR46426">
    <property type="entry name" value="PROTEIN DISULFIDE-ISOMERASE TMX3"/>
    <property type="match status" value="1"/>
</dbReference>
<feature type="region of interest" description="Disordered" evidence="6">
    <location>
        <begin position="139"/>
        <end position="177"/>
    </location>
</feature>
<feature type="chain" id="PRO_5034049571" description="Thioredoxin domain-containing protein" evidence="8">
    <location>
        <begin position="22"/>
        <end position="580"/>
    </location>
</feature>
<evidence type="ECO:0000256" key="7">
    <source>
        <dbReference type="SAM" id="Phobius"/>
    </source>
</evidence>
<dbReference type="Gene3D" id="3.40.30.10">
    <property type="entry name" value="Glutaredoxin"/>
    <property type="match status" value="4"/>
</dbReference>
<evidence type="ECO:0000313" key="11">
    <source>
        <dbReference type="Proteomes" id="UP000603453"/>
    </source>
</evidence>
<dbReference type="InterPro" id="IPR052250">
    <property type="entry name" value="PDI_TMX3"/>
</dbReference>
<keyword evidence="4 7" id="KW-0472">Membrane</keyword>
<keyword evidence="2 7" id="KW-0812">Transmembrane</keyword>
<dbReference type="CDD" id="cd02981">
    <property type="entry name" value="PDI_b_family"/>
    <property type="match status" value="1"/>
</dbReference>
<gene>
    <name evidence="10" type="ORF">INT47_011319</name>
</gene>
<dbReference type="SUPFAM" id="SSF52833">
    <property type="entry name" value="Thioredoxin-like"/>
    <property type="match status" value="3"/>
</dbReference>
<evidence type="ECO:0000256" key="4">
    <source>
        <dbReference type="ARBA" id="ARBA00023136"/>
    </source>
</evidence>
<evidence type="ECO:0000256" key="1">
    <source>
        <dbReference type="ARBA" id="ARBA00004389"/>
    </source>
</evidence>
<dbReference type="InterPro" id="IPR036249">
    <property type="entry name" value="Thioredoxin-like_sf"/>
</dbReference>
<dbReference type="PANTHER" id="PTHR46426:SF1">
    <property type="entry name" value="PROTEIN DISULFIDE-ISOMERASE TMX3"/>
    <property type="match status" value="1"/>
</dbReference>
<dbReference type="CDD" id="cd02961">
    <property type="entry name" value="PDI_a_family"/>
    <property type="match status" value="2"/>
</dbReference>
<dbReference type="GO" id="GO:0005789">
    <property type="term" value="C:endoplasmic reticulum membrane"/>
    <property type="evidence" value="ECO:0007669"/>
    <property type="project" value="UniProtKB-SubCell"/>
</dbReference>
<sequence length="580" mass="65050">MKFTNIANGILLACLATSIQAASVELTSSNIERLTGSGTWLIEHFSPKCSHCIKLAPDWKKLSDESVSQETDFHFGAIDCLLQGDLCHDHDVDRWPTIQLWQQGQKVETYKGLHNYDSLKKYVNDKASKTLSDIEELEGQLEEEEDVQELEEIQEDDVPEDEGLQEEEEAPLLDLANPEGVSVNLDGAKMKEIATGSVPWFVKFYAPWCPHCKSLAPTWVELAKHFRGQVNIGEVNCEALRDVCTEYGVEGFPTLKMFGHGDAVSYKGDRSLASLVEFGNANAGPAVKQVTADELVTHLTVKDVALVYLHKGDIPDLIESVAKEFIATIPFYASQDEALLKKFDLKSSDLPIVLITKDNSHLVYTGNHDGFSKNSKSSRDTLIRWIEKEQYPLISKLGPSNHKSILQGNLPVVLNIVSSQDTASQSKFRDFASTWFKSTNSGSVIFAEMDRSMWKNYVLDKFGVIQADKSKIIIYDAPNFKYYTKDMNGKEFSIERPQELIQSLKNMKELSGASTLAFHQRLTVSAGSGLGWIFKHWFISFIGFTIMGSFIYRYLTFHGPTKLSHGLLPSYSRPAYSHKD</sequence>
<keyword evidence="11" id="KW-1185">Reference proteome</keyword>
<feature type="signal peptide" evidence="8">
    <location>
        <begin position="1"/>
        <end position="21"/>
    </location>
</feature>
<evidence type="ECO:0000256" key="6">
    <source>
        <dbReference type="SAM" id="MobiDB-lite"/>
    </source>
</evidence>
<dbReference type="OrthoDB" id="427280at2759"/>
<keyword evidence="3 7" id="KW-1133">Transmembrane helix</keyword>
<proteinExistence type="predicted"/>
<protein>
    <recommendedName>
        <fullName evidence="9">Thioredoxin domain-containing protein</fullName>
    </recommendedName>
</protein>
<feature type="domain" description="Thioredoxin" evidence="9">
    <location>
        <begin position="15"/>
        <end position="128"/>
    </location>
</feature>
<dbReference type="Pfam" id="PF00085">
    <property type="entry name" value="Thioredoxin"/>
    <property type="match status" value="2"/>
</dbReference>
<evidence type="ECO:0000256" key="2">
    <source>
        <dbReference type="ARBA" id="ARBA00022692"/>
    </source>
</evidence>
<dbReference type="AlphaFoldDB" id="A0A8H7VAD9"/>
<evidence type="ECO:0000259" key="9">
    <source>
        <dbReference type="PROSITE" id="PS51352"/>
    </source>
</evidence>
<comment type="caution">
    <text evidence="10">The sequence shown here is derived from an EMBL/GenBank/DDBJ whole genome shotgun (WGS) entry which is preliminary data.</text>
</comment>
<dbReference type="Pfam" id="PF13848">
    <property type="entry name" value="Thioredoxin_6"/>
    <property type="match status" value="1"/>
</dbReference>
<name>A0A8H7VAD9_9FUNG</name>
<evidence type="ECO:0000256" key="3">
    <source>
        <dbReference type="ARBA" id="ARBA00022989"/>
    </source>
</evidence>
<comment type="subcellular location">
    <subcellularLocation>
        <location evidence="1">Endoplasmic reticulum membrane</location>
        <topology evidence="1">Single-pass membrane protein</topology>
    </subcellularLocation>
</comment>
<dbReference type="InterPro" id="IPR013766">
    <property type="entry name" value="Thioredoxin_domain"/>
</dbReference>
<dbReference type="PROSITE" id="PS00194">
    <property type="entry name" value="THIOREDOXIN_1"/>
    <property type="match status" value="1"/>
</dbReference>
<feature type="transmembrane region" description="Helical" evidence="7">
    <location>
        <begin position="537"/>
        <end position="555"/>
    </location>
</feature>